<protein>
    <recommendedName>
        <fullName evidence="2">Voltage-gated hydrogen channel 1</fullName>
    </recommendedName>
    <alternativeName>
        <fullName evidence="12">Hydrogen voltage-gated channel 1</fullName>
    </alternativeName>
</protein>
<dbReference type="InterPro" id="IPR027359">
    <property type="entry name" value="Volt_channel_dom_sf"/>
</dbReference>
<keyword evidence="11" id="KW-0407">Ion channel</keyword>
<evidence type="ECO:0000256" key="1">
    <source>
        <dbReference type="ARBA" id="ARBA00004651"/>
    </source>
</evidence>
<dbReference type="GO" id="GO:0005886">
    <property type="term" value="C:plasma membrane"/>
    <property type="evidence" value="ECO:0007669"/>
    <property type="project" value="UniProtKB-SubCell"/>
</dbReference>
<evidence type="ECO:0000313" key="17">
    <source>
        <dbReference type="Proteomes" id="UP001381693"/>
    </source>
</evidence>
<dbReference type="EMBL" id="JAXCGZ010001927">
    <property type="protein sequence ID" value="KAK7084992.1"/>
    <property type="molecule type" value="Genomic_DNA"/>
</dbReference>
<dbReference type="AlphaFoldDB" id="A0AAN8XK21"/>
<evidence type="ECO:0000256" key="4">
    <source>
        <dbReference type="ARBA" id="ARBA00022475"/>
    </source>
</evidence>
<name>A0AAN8XK21_HALRR</name>
<feature type="transmembrane region" description="Helical" evidence="14">
    <location>
        <begin position="151"/>
        <end position="174"/>
    </location>
</feature>
<dbReference type="Gene3D" id="1.20.120.350">
    <property type="entry name" value="Voltage-gated potassium channels. Chain C"/>
    <property type="match status" value="1"/>
</dbReference>
<feature type="transmembrane region" description="Helical" evidence="14">
    <location>
        <begin position="126"/>
        <end position="145"/>
    </location>
</feature>
<evidence type="ECO:0000256" key="5">
    <source>
        <dbReference type="ARBA" id="ARBA00022692"/>
    </source>
</evidence>
<evidence type="ECO:0000256" key="9">
    <source>
        <dbReference type="ARBA" id="ARBA00023065"/>
    </source>
</evidence>
<keyword evidence="17" id="KW-1185">Reference proteome</keyword>
<evidence type="ECO:0000256" key="2">
    <source>
        <dbReference type="ARBA" id="ARBA00015897"/>
    </source>
</evidence>
<keyword evidence="4" id="KW-1003">Cell membrane</keyword>
<keyword evidence="9" id="KW-0406">Ion transport</keyword>
<keyword evidence="7 14" id="KW-1133">Transmembrane helix</keyword>
<evidence type="ECO:0000256" key="8">
    <source>
        <dbReference type="ARBA" id="ARBA00023054"/>
    </source>
</evidence>
<feature type="compositionally biased region" description="Basic and acidic residues" evidence="13">
    <location>
        <begin position="1"/>
        <end position="14"/>
    </location>
</feature>
<proteinExistence type="predicted"/>
<dbReference type="GO" id="GO:0030171">
    <property type="term" value="F:voltage-gated proton channel activity"/>
    <property type="evidence" value="ECO:0007669"/>
    <property type="project" value="InterPro"/>
</dbReference>
<comment type="caution">
    <text evidence="16">The sequence shown here is derived from an EMBL/GenBank/DDBJ whole genome shotgun (WGS) entry which is preliminary data.</text>
</comment>
<evidence type="ECO:0000256" key="13">
    <source>
        <dbReference type="SAM" id="MobiDB-lite"/>
    </source>
</evidence>
<comment type="subcellular location">
    <subcellularLocation>
        <location evidence="1">Cell membrane</location>
        <topology evidence="1">Multi-pass membrane protein</topology>
    </subcellularLocation>
</comment>
<dbReference type="InterPro" id="IPR031846">
    <property type="entry name" value="Hvcn1"/>
</dbReference>
<keyword evidence="8" id="KW-0175">Coiled coil</keyword>
<sequence>MHRDESQSEAEKGSNHIGSRRLHDDYSLDSISSDGTALRSRTSVRQELQQFLRSTRCQVLIVSLVVIDTVLVITELLFDLEMNNKVSSVPFILHTLSLSLLALFVVEICLRIYAYRFDFFTRKGDIFDAIVVIIALCLDALYLHSHDAHSGVGLIIVLRLWRVVCIQNAMVLQVRKAGEKYLLREHECRLHAEQEIERYRTYTYAQDVYIKSLEDILRRNGIPFQEECKSLPDINRISVVAEVNAKE</sequence>
<evidence type="ECO:0000256" key="11">
    <source>
        <dbReference type="ARBA" id="ARBA00023303"/>
    </source>
</evidence>
<feature type="transmembrane region" description="Helical" evidence="14">
    <location>
        <begin position="90"/>
        <end position="114"/>
    </location>
</feature>
<evidence type="ECO:0000256" key="14">
    <source>
        <dbReference type="SAM" id="Phobius"/>
    </source>
</evidence>
<evidence type="ECO:0000256" key="6">
    <source>
        <dbReference type="ARBA" id="ARBA00022882"/>
    </source>
</evidence>
<evidence type="ECO:0000313" key="16">
    <source>
        <dbReference type="EMBL" id="KAK7084992.1"/>
    </source>
</evidence>
<gene>
    <name evidence="16" type="primary">HVCN1_1</name>
    <name evidence="16" type="ORF">SK128_004629</name>
</gene>
<dbReference type="InterPro" id="IPR005821">
    <property type="entry name" value="Ion_trans_dom"/>
</dbReference>
<dbReference type="PANTHER" id="PTHR46480">
    <property type="entry name" value="F20B24.22"/>
    <property type="match status" value="1"/>
</dbReference>
<evidence type="ECO:0000256" key="3">
    <source>
        <dbReference type="ARBA" id="ARBA00022448"/>
    </source>
</evidence>
<dbReference type="Pfam" id="PF00520">
    <property type="entry name" value="Ion_trans"/>
    <property type="match status" value="1"/>
</dbReference>
<keyword evidence="10 14" id="KW-0472">Membrane</keyword>
<keyword evidence="3" id="KW-0813">Transport</keyword>
<dbReference type="Proteomes" id="UP001381693">
    <property type="component" value="Unassembled WGS sequence"/>
</dbReference>
<feature type="transmembrane region" description="Helical" evidence="14">
    <location>
        <begin position="59"/>
        <end position="78"/>
    </location>
</feature>
<keyword evidence="5 14" id="KW-0812">Transmembrane</keyword>
<accession>A0AAN8XK21</accession>
<evidence type="ECO:0000256" key="7">
    <source>
        <dbReference type="ARBA" id="ARBA00022989"/>
    </source>
</evidence>
<dbReference type="SUPFAM" id="SSF81324">
    <property type="entry name" value="Voltage-gated potassium channels"/>
    <property type="match status" value="1"/>
</dbReference>
<evidence type="ECO:0000256" key="10">
    <source>
        <dbReference type="ARBA" id="ARBA00023136"/>
    </source>
</evidence>
<feature type="region of interest" description="Disordered" evidence="13">
    <location>
        <begin position="1"/>
        <end position="21"/>
    </location>
</feature>
<feature type="domain" description="Ion transport" evidence="15">
    <location>
        <begin position="58"/>
        <end position="164"/>
    </location>
</feature>
<dbReference type="GO" id="GO:0034702">
    <property type="term" value="C:monoatomic ion channel complex"/>
    <property type="evidence" value="ECO:0007669"/>
    <property type="project" value="UniProtKB-KW"/>
</dbReference>
<organism evidence="16 17">
    <name type="scientific">Halocaridina rubra</name>
    <name type="common">Hawaiian red shrimp</name>
    <dbReference type="NCBI Taxonomy" id="373956"/>
    <lineage>
        <taxon>Eukaryota</taxon>
        <taxon>Metazoa</taxon>
        <taxon>Ecdysozoa</taxon>
        <taxon>Arthropoda</taxon>
        <taxon>Crustacea</taxon>
        <taxon>Multicrustacea</taxon>
        <taxon>Malacostraca</taxon>
        <taxon>Eumalacostraca</taxon>
        <taxon>Eucarida</taxon>
        <taxon>Decapoda</taxon>
        <taxon>Pleocyemata</taxon>
        <taxon>Caridea</taxon>
        <taxon>Atyoidea</taxon>
        <taxon>Atyidae</taxon>
        <taxon>Halocaridina</taxon>
    </lineage>
</organism>
<dbReference type="PANTHER" id="PTHR46480:SF1">
    <property type="entry name" value="VOLTAGE-GATED HYDROGEN CHANNEL 1"/>
    <property type="match status" value="1"/>
</dbReference>
<evidence type="ECO:0000256" key="12">
    <source>
        <dbReference type="ARBA" id="ARBA00031989"/>
    </source>
</evidence>
<keyword evidence="6" id="KW-0851">Voltage-gated channel</keyword>
<evidence type="ECO:0000259" key="15">
    <source>
        <dbReference type="Pfam" id="PF00520"/>
    </source>
</evidence>
<reference evidence="16 17" key="1">
    <citation type="submission" date="2023-11" db="EMBL/GenBank/DDBJ databases">
        <title>Halocaridina rubra genome assembly.</title>
        <authorList>
            <person name="Smith C."/>
        </authorList>
    </citation>
    <scope>NUCLEOTIDE SEQUENCE [LARGE SCALE GENOMIC DNA]</scope>
    <source>
        <strain evidence="16">EP-1</strain>
        <tissue evidence="16">Whole</tissue>
    </source>
</reference>